<organism evidence="2 3">
    <name type="scientific">Hymenobacter koreensis</name>
    <dbReference type="NCBI Taxonomy" id="1084523"/>
    <lineage>
        <taxon>Bacteria</taxon>
        <taxon>Pseudomonadati</taxon>
        <taxon>Bacteroidota</taxon>
        <taxon>Cytophagia</taxon>
        <taxon>Cytophagales</taxon>
        <taxon>Hymenobacteraceae</taxon>
        <taxon>Hymenobacter</taxon>
    </lineage>
</organism>
<dbReference type="Proteomes" id="UP001500454">
    <property type="component" value="Unassembled WGS sequence"/>
</dbReference>
<dbReference type="InterPro" id="IPR032710">
    <property type="entry name" value="NTF2-like_dom_sf"/>
</dbReference>
<evidence type="ECO:0000256" key="1">
    <source>
        <dbReference type="SAM" id="SignalP"/>
    </source>
</evidence>
<keyword evidence="3" id="KW-1185">Reference proteome</keyword>
<evidence type="ECO:0000313" key="3">
    <source>
        <dbReference type="Proteomes" id="UP001500454"/>
    </source>
</evidence>
<dbReference type="Gene3D" id="3.10.450.50">
    <property type="match status" value="1"/>
</dbReference>
<keyword evidence="1" id="KW-0732">Signal</keyword>
<gene>
    <name evidence="2" type="ORF">GCM10023186_15550</name>
</gene>
<dbReference type="RefSeq" id="WP_345222842.1">
    <property type="nucleotide sequence ID" value="NZ_BAABHA010000002.1"/>
</dbReference>
<reference evidence="3" key="1">
    <citation type="journal article" date="2019" name="Int. J. Syst. Evol. Microbiol.">
        <title>The Global Catalogue of Microorganisms (GCM) 10K type strain sequencing project: providing services to taxonomists for standard genome sequencing and annotation.</title>
        <authorList>
            <consortium name="The Broad Institute Genomics Platform"/>
            <consortium name="The Broad Institute Genome Sequencing Center for Infectious Disease"/>
            <person name="Wu L."/>
            <person name="Ma J."/>
        </authorList>
    </citation>
    <scope>NUCLEOTIDE SEQUENCE [LARGE SCALE GENOMIC DNA]</scope>
    <source>
        <strain evidence="3">JCM 17924</strain>
    </source>
</reference>
<comment type="caution">
    <text evidence="2">The sequence shown here is derived from an EMBL/GenBank/DDBJ whole genome shotgun (WGS) entry which is preliminary data.</text>
</comment>
<evidence type="ECO:0000313" key="2">
    <source>
        <dbReference type="EMBL" id="GAA4378734.1"/>
    </source>
</evidence>
<feature type="signal peptide" evidence="1">
    <location>
        <begin position="1"/>
        <end position="24"/>
    </location>
</feature>
<protein>
    <submittedName>
        <fullName evidence="2">SgcJ/EcaC family oxidoreductase</fullName>
    </submittedName>
</protein>
<feature type="chain" id="PRO_5045949595" evidence="1">
    <location>
        <begin position="25"/>
        <end position="170"/>
    </location>
</feature>
<dbReference type="NCBIfam" id="TIGR02246">
    <property type="entry name" value="SgcJ/EcaC family oxidoreductase"/>
    <property type="match status" value="1"/>
</dbReference>
<dbReference type="SUPFAM" id="SSF54427">
    <property type="entry name" value="NTF2-like"/>
    <property type="match status" value="1"/>
</dbReference>
<dbReference type="InterPro" id="IPR011944">
    <property type="entry name" value="Steroid_delta5-4_isomerase"/>
</dbReference>
<dbReference type="EMBL" id="BAABHA010000002">
    <property type="protein sequence ID" value="GAA4378734.1"/>
    <property type="molecule type" value="Genomic_DNA"/>
</dbReference>
<name>A0ABP8IXM4_9BACT</name>
<proteinExistence type="predicted"/>
<sequence>MSNMKTLFSFLLALVLATASQAQSAKTTADEKAVLQVLEGTVDAWNKHDLNLYFRHFAPEAQWVNVVGMWWQNTSEHRYALDIFMQLMFNKTKHTTLRSEVRMLRPDLALVRSAWKLDGWVMPDGKDMSDVSTGVLTMIMEKRKGQWLVIDGHNTSIDKKAQDPVLTMKK</sequence>
<accession>A0ABP8IXM4</accession>